<feature type="region of interest" description="Disordered" evidence="1">
    <location>
        <begin position="64"/>
        <end position="86"/>
    </location>
</feature>
<organism evidence="2 3">
    <name type="scientific">Hebeloma cylindrosporum</name>
    <dbReference type="NCBI Taxonomy" id="76867"/>
    <lineage>
        <taxon>Eukaryota</taxon>
        <taxon>Fungi</taxon>
        <taxon>Dikarya</taxon>
        <taxon>Basidiomycota</taxon>
        <taxon>Agaricomycotina</taxon>
        <taxon>Agaricomycetes</taxon>
        <taxon>Agaricomycetidae</taxon>
        <taxon>Agaricales</taxon>
        <taxon>Agaricineae</taxon>
        <taxon>Hymenogastraceae</taxon>
        <taxon>Hebeloma</taxon>
    </lineage>
</organism>
<dbReference type="HOGENOM" id="CLU_2498130_0_0_1"/>
<sequence length="86" mass="9728">MSSYNQTSPQPPRQAPYALHWHGFQLFFPALPRSRNSPFRTPASSTTTFASLQPSFSHPAFFNVVRPPRPESQRRLKTAAALTNSR</sequence>
<evidence type="ECO:0000313" key="3">
    <source>
        <dbReference type="Proteomes" id="UP000053424"/>
    </source>
</evidence>
<dbReference type="AlphaFoldDB" id="A0A0C2Y1L1"/>
<gene>
    <name evidence="2" type="ORF">M413DRAFT_449967</name>
</gene>
<protein>
    <submittedName>
        <fullName evidence="2">Uncharacterized protein</fullName>
    </submittedName>
</protein>
<keyword evidence="3" id="KW-1185">Reference proteome</keyword>
<evidence type="ECO:0000313" key="2">
    <source>
        <dbReference type="EMBL" id="KIM34977.1"/>
    </source>
</evidence>
<reference evidence="3" key="2">
    <citation type="submission" date="2015-01" db="EMBL/GenBank/DDBJ databases">
        <title>Evolutionary Origins and Diversification of the Mycorrhizal Mutualists.</title>
        <authorList>
            <consortium name="DOE Joint Genome Institute"/>
            <consortium name="Mycorrhizal Genomics Consortium"/>
            <person name="Kohler A."/>
            <person name="Kuo A."/>
            <person name="Nagy L.G."/>
            <person name="Floudas D."/>
            <person name="Copeland A."/>
            <person name="Barry K.W."/>
            <person name="Cichocki N."/>
            <person name="Veneault-Fourrey C."/>
            <person name="LaButti K."/>
            <person name="Lindquist E.A."/>
            <person name="Lipzen A."/>
            <person name="Lundell T."/>
            <person name="Morin E."/>
            <person name="Murat C."/>
            <person name="Riley R."/>
            <person name="Ohm R."/>
            <person name="Sun H."/>
            <person name="Tunlid A."/>
            <person name="Henrissat B."/>
            <person name="Grigoriev I.V."/>
            <person name="Hibbett D.S."/>
            <person name="Martin F."/>
        </authorList>
    </citation>
    <scope>NUCLEOTIDE SEQUENCE [LARGE SCALE GENOMIC DNA]</scope>
    <source>
        <strain evidence="3">h7</strain>
    </source>
</reference>
<reference evidence="2 3" key="1">
    <citation type="submission" date="2014-04" db="EMBL/GenBank/DDBJ databases">
        <authorList>
            <consortium name="DOE Joint Genome Institute"/>
            <person name="Kuo A."/>
            <person name="Gay G."/>
            <person name="Dore J."/>
            <person name="Kohler A."/>
            <person name="Nagy L.G."/>
            <person name="Floudas D."/>
            <person name="Copeland A."/>
            <person name="Barry K.W."/>
            <person name="Cichocki N."/>
            <person name="Veneault-Fourrey C."/>
            <person name="LaButti K."/>
            <person name="Lindquist E.A."/>
            <person name="Lipzen A."/>
            <person name="Lundell T."/>
            <person name="Morin E."/>
            <person name="Murat C."/>
            <person name="Sun H."/>
            <person name="Tunlid A."/>
            <person name="Henrissat B."/>
            <person name="Grigoriev I.V."/>
            <person name="Hibbett D.S."/>
            <person name="Martin F."/>
            <person name="Nordberg H.P."/>
            <person name="Cantor M.N."/>
            <person name="Hua S.X."/>
        </authorList>
    </citation>
    <scope>NUCLEOTIDE SEQUENCE [LARGE SCALE GENOMIC DNA]</scope>
    <source>
        <strain evidence="3">h7</strain>
    </source>
</reference>
<dbReference type="Proteomes" id="UP000053424">
    <property type="component" value="Unassembled WGS sequence"/>
</dbReference>
<evidence type="ECO:0000256" key="1">
    <source>
        <dbReference type="SAM" id="MobiDB-lite"/>
    </source>
</evidence>
<proteinExistence type="predicted"/>
<name>A0A0C2Y1L1_HEBCY</name>
<accession>A0A0C2Y1L1</accession>
<dbReference type="EMBL" id="KN831837">
    <property type="protein sequence ID" value="KIM34977.1"/>
    <property type="molecule type" value="Genomic_DNA"/>
</dbReference>